<dbReference type="InterPro" id="IPR050111">
    <property type="entry name" value="C-type_lectin/snaclec_domain"/>
</dbReference>
<dbReference type="Gene3D" id="2.80.10.50">
    <property type="match status" value="1"/>
</dbReference>
<dbReference type="SUPFAM" id="SSF50370">
    <property type="entry name" value="Ricin B-like lectins"/>
    <property type="match status" value="1"/>
</dbReference>
<keyword evidence="17" id="KW-1185">Reference proteome</keyword>
<dbReference type="InterPro" id="IPR001304">
    <property type="entry name" value="C-type_lectin-like"/>
</dbReference>
<dbReference type="PROSITE" id="PS50231">
    <property type="entry name" value="RICIN_B_LECTIN"/>
    <property type="match status" value="1"/>
</dbReference>
<dbReference type="InterPro" id="IPR018378">
    <property type="entry name" value="C-type_lectin_CS"/>
</dbReference>
<dbReference type="Pfam" id="PF24562">
    <property type="entry name" value="CysR_MRC2_N"/>
    <property type="match status" value="1"/>
</dbReference>
<evidence type="ECO:0000313" key="16">
    <source>
        <dbReference type="EMBL" id="KAG5262261.1"/>
    </source>
</evidence>
<dbReference type="InterPro" id="IPR036943">
    <property type="entry name" value="FN_type2_sf"/>
</dbReference>
<keyword evidence="10" id="KW-0325">Glycoprotein</keyword>
<evidence type="ECO:0000256" key="3">
    <source>
        <dbReference type="ARBA" id="ARBA00022692"/>
    </source>
</evidence>
<organism evidence="16 17">
    <name type="scientific">Alosa alosa</name>
    <name type="common">allis shad</name>
    <dbReference type="NCBI Taxonomy" id="278164"/>
    <lineage>
        <taxon>Eukaryota</taxon>
        <taxon>Metazoa</taxon>
        <taxon>Chordata</taxon>
        <taxon>Craniata</taxon>
        <taxon>Vertebrata</taxon>
        <taxon>Euteleostomi</taxon>
        <taxon>Actinopterygii</taxon>
        <taxon>Neopterygii</taxon>
        <taxon>Teleostei</taxon>
        <taxon>Clupei</taxon>
        <taxon>Clupeiformes</taxon>
        <taxon>Clupeoidei</taxon>
        <taxon>Clupeidae</taxon>
        <taxon>Alosa</taxon>
    </lineage>
</organism>
<dbReference type="InterPro" id="IPR016186">
    <property type="entry name" value="C-type_lectin-like/link_sf"/>
</dbReference>
<dbReference type="Gene3D" id="2.10.10.10">
    <property type="entry name" value="Fibronectin, type II, collagen-binding"/>
    <property type="match status" value="1"/>
</dbReference>
<keyword evidence="3 12" id="KW-0812">Transmembrane</keyword>
<dbReference type="PROSITE" id="PS00023">
    <property type="entry name" value="FN2_1"/>
    <property type="match status" value="1"/>
</dbReference>
<evidence type="ECO:0000256" key="6">
    <source>
        <dbReference type="ARBA" id="ARBA00022989"/>
    </source>
</evidence>
<evidence type="ECO:0000313" key="17">
    <source>
        <dbReference type="Proteomes" id="UP000823561"/>
    </source>
</evidence>
<keyword evidence="8 11" id="KW-1015">Disulfide bond</keyword>
<name>A0AAV6FKF8_9TELE</name>
<feature type="signal peptide" evidence="13">
    <location>
        <begin position="1"/>
        <end position="30"/>
    </location>
</feature>
<evidence type="ECO:0000256" key="11">
    <source>
        <dbReference type="PROSITE-ProRule" id="PRU00479"/>
    </source>
</evidence>
<evidence type="ECO:0000259" key="15">
    <source>
        <dbReference type="PROSITE" id="PS51092"/>
    </source>
</evidence>
<dbReference type="PROSITE" id="PS00615">
    <property type="entry name" value="C_TYPE_LECTIN_1"/>
    <property type="match status" value="1"/>
</dbReference>
<feature type="disulfide bond" evidence="11">
    <location>
        <begin position="202"/>
        <end position="229"/>
    </location>
</feature>
<dbReference type="GO" id="GO:0016020">
    <property type="term" value="C:membrane"/>
    <property type="evidence" value="ECO:0007669"/>
    <property type="project" value="UniProtKB-SubCell"/>
</dbReference>
<gene>
    <name evidence="16" type="ORF">AALO_G00293990</name>
</gene>
<feature type="domain" description="C-type lectin" evidence="14">
    <location>
        <begin position="249"/>
        <end position="374"/>
    </location>
</feature>
<evidence type="ECO:0000256" key="1">
    <source>
        <dbReference type="ARBA" id="ARBA00004167"/>
    </source>
</evidence>
<evidence type="ECO:0000256" key="5">
    <source>
        <dbReference type="ARBA" id="ARBA00022737"/>
    </source>
</evidence>
<feature type="domain" description="C-type lectin" evidence="14">
    <location>
        <begin position="1286"/>
        <end position="1409"/>
    </location>
</feature>
<evidence type="ECO:0000256" key="10">
    <source>
        <dbReference type="ARBA" id="ARBA00023180"/>
    </source>
</evidence>
<feature type="transmembrane region" description="Helical" evidence="12">
    <location>
        <begin position="1432"/>
        <end position="1455"/>
    </location>
</feature>
<dbReference type="FunFam" id="2.10.10.10:FF:000001">
    <property type="entry name" value="Fibronectin 1a isoform 1"/>
    <property type="match status" value="1"/>
</dbReference>
<dbReference type="EMBL" id="JADWDJ010000023">
    <property type="protein sequence ID" value="KAG5262261.1"/>
    <property type="molecule type" value="Genomic_DNA"/>
</dbReference>
<dbReference type="Gene3D" id="3.10.100.10">
    <property type="entry name" value="Mannose-Binding Protein A, subunit A"/>
    <property type="match status" value="8"/>
</dbReference>
<dbReference type="Pfam" id="PF00059">
    <property type="entry name" value="Lectin_C"/>
    <property type="match status" value="8"/>
</dbReference>
<dbReference type="InterPro" id="IPR035992">
    <property type="entry name" value="Ricin_B-like_lectins"/>
</dbReference>
<keyword evidence="9" id="KW-0675">Receptor</keyword>
<evidence type="ECO:0000256" key="9">
    <source>
        <dbReference type="ARBA" id="ARBA00023170"/>
    </source>
</evidence>
<keyword evidence="6 12" id="KW-1133">Transmembrane helix</keyword>
<dbReference type="PROSITE" id="PS50041">
    <property type="entry name" value="C_TYPE_LECTIN_2"/>
    <property type="match status" value="8"/>
</dbReference>
<feature type="domain" description="C-type lectin" evidence="14">
    <location>
        <begin position="404"/>
        <end position="520"/>
    </location>
</feature>
<evidence type="ECO:0008006" key="18">
    <source>
        <dbReference type="Google" id="ProtNLM"/>
    </source>
</evidence>
<dbReference type="SMART" id="SM00458">
    <property type="entry name" value="RICIN"/>
    <property type="match status" value="1"/>
</dbReference>
<feature type="chain" id="PRO_5043327661" description="Secretory phospholipase A2 receptor" evidence="13">
    <location>
        <begin position="31"/>
        <end position="1496"/>
    </location>
</feature>
<feature type="domain" description="Fibronectin type-II" evidence="15">
    <location>
        <begin position="183"/>
        <end position="231"/>
    </location>
</feature>
<dbReference type="SMART" id="SM00034">
    <property type="entry name" value="CLECT"/>
    <property type="match status" value="8"/>
</dbReference>
<accession>A0AAV6FKF8</accession>
<protein>
    <recommendedName>
        <fullName evidence="18">Secretory phospholipase A2 receptor</fullName>
    </recommendedName>
</protein>
<feature type="domain" description="C-type lectin" evidence="14">
    <location>
        <begin position="849"/>
        <end position="967"/>
    </location>
</feature>
<evidence type="ECO:0000256" key="4">
    <source>
        <dbReference type="ARBA" id="ARBA00022729"/>
    </source>
</evidence>
<keyword evidence="5" id="KW-0677">Repeat</keyword>
<evidence type="ECO:0000256" key="12">
    <source>
        <dbReference type="SAM" id="Phobius"/>
    </source>
</evidence>
<evidence type="ECO:0000256" key="13">
    <source>
        <dbReference type="SAM" id="SignalP"/>
    </source>
</evidence>
<feature type="domain" description="C-type lectin" evidence="14">
    <location>
        <begin position="544"/>
        <end position="660"/>
    </location>
</feature>
<feature type="domain" description="C-type lectin" evidence="14">
    <location>
        <begin position="1151"/>
        <end position="1256"/>
    </location>
</feature>
<keyword evidence="2" id="KW-0254">Endocytosis</keyword>
<dbReference type="PROSITE" id="PS51092">
    <property type="entry name" value="FN2_2"/>
    <property type="match status" value="1"/>
</dbReference>
<dbReference type="CDD" id="cd00037">
    <property type="entry name" value="CLECT"/>
    <property type="match status" value="8"/>
</dbReference>
<comment type="caution">
    <text evidence="16">The sequence shown here is derived from an EMBL/GenBank/DDBJ whole genome shotgun (WGS) entry which is preliminary data.</text>
</comment>
<dbReference type="SMART" id="SM00059">
    <property type="entry name" value="FN2"/>
    <property type="match status" value="1"/>
</dbReference>
<dbReference type="InterPro" id="IPR000772">
    <property type="entry name" value="Ricin_B_lectin"/>
</dbReference>
<evidence type="ECO:0000256" key="8">
    <source>
        <dbReference type="ARBA" id="ARBA00023157"/>
    </source>
</evidence>
<evidence type="ECO:0000259" key="14">
    <source>
        <dbReference type="PROSITE" id="PS50041"/>
    </source>
</evidence>
<dbReference type="InterPro" id="IPR000562">
    <property type="entry name" value="FN_type2_dom"/>
</dbReference>
<dbReference type="CDD" id="cd00062">
    <property type="entry name" value="FN2"/>
    <property type="match status" value="1"/>
</dbReference>
<dbReference type="PANTHER" id="PTHR22803">
    <property type="entry name" value="MANNOSE, PHOSPHOLIPASE, LECTIN RECEPTOR RELATED"/>
    <property type="match status" value="1"/>
</dbReference>
<evidence type="ECO:0000256" key="2">
    <source>
        <dbReference type="ARBA" id="ARBA00022583"/>
    </source>
</evidence>
<keyword evidence="7 12" id="KW-0472">Membrane</keyword>
<feature type="disulfide bond" evidence="11">
    <location>
        <begin position="188"/>
        <end position="214"/>
    </location>
</feature>
<evidence type="ECO:0000256" key="7">
    <source>
        <dbReference type="ARBA" id="ARBA00023136"/>
    </source>
</evidence>
<keyword evidence="4 13" id="KW-0732">Signal</keyword>
<dbReference type="PRINTS" id="PR00013">
    <property type="entry name" value="FNTYPEII"/>
</dbReference>
<feature type="domain" description="C-type lectin" evidence="14">
    <location>
        <begin position="701"/>
        <end position="826"/>
    </location>
</feature>
<sequence length="1496" mass="168927">MQKYFSRRNVCTDGALFALCIVLLNSSARASEDDEVLGEKQLTELYSKGAFILESVRTQLCVTLNGSTGLVLSDCERPTRAMLWKWVSRHRLFNLGNSRCLGLNTSRMAQPLGTFECDASIRTLWWRCSRNMLYGASQLKLALAGSRLVAKRTEYHEWRRYSTSGEGPCAYPYEVIYTLQGNANGMPCALPFKYNYKWYSECTSEGREDQRLWCATTSRYDQDEKWGFCPSPDTGCDWLWESNEELRACYQFNLHTSVSWSQAHASCRAQGGHLLSITSLAERKYIRDRLADVGVMVWTGLNHLGKEGGWQWSDGSPLTLIDLFSNRHDPSRFTRAVPSAPVPSSRQCRVCSYASGKEQWRSMSCESALYYVCKKTPNNTRRAEPLEHWQYRATVCPTNDWVAHNRFCYRVLEEHRSWDNSSSACHSHSAEPVSVQSLSQLELLRSLLNNVSAPAVWIGLVKSAAASSVEWSDGSPVSMTVWHQDERFPVAPNTRVCGKTNPQGDWLLGDCAEKLPVVCRTSGLVPLHPSGEWDEGCPEGWKRKGHNCYRLTDKEQTFEDAMKGYYCKAPLATVEDRFEQAFLNSLLENSGASEGQFYWTALQDMNQTREYSWLHPNGSKLPLSYTNWNHHQPVSDGGCVAMSGGVALGHWEVKDCKSQKALSVCKQSVSGYEDLHLPLPHIDLFAPCPDGWETGPHLLVCFKVFHSEKVLMKRSWAEADVFCKGLGANLASFLHYEEETFLKRTIANMFDGTEGQGSGRWFWVGFTRRDPKSAGSWEWSDGTPVVTSFIEDKNGEDENHECALYSDLTNHLTPQSCSTKHEWICKVPRGTELSKPYWYNSQQEPWVFYRGAEYFVARQLFPWESVAFACKMMGADLVSIHSKEELNFIMERIHKHPHGPTKWWIGLAMESGQDIEWTDGSFYDYSNWEAVNSSSQSASRKRCAYMSSETGGWFAHPCSELHGYVCKRKTASVMEIPREPHYIGACPSNWFYFGHKCLLLHLPSRPEEGKSWRDAQSICSSFQGSLVAIEDEIEQAYITMLLDGNSAGVWIGLRDEDTMNWASGKPVTFTNWSPIEPKSSLTQEEWLNGPLAGDVPLCTLLSNNHNFHFTGKWYDEKCTESGYGFVCQKAQDPKKPPTHSYLPGSLEISEYNNHSYRLVRSNLSWYGALSACVEQEAELVSITDPFHQAYLTVLVNKLGFPHWIGLYSQDDGINYQWSDGSDTLYTHWEASDDDDDVGDCVYMDITGGWRRADCEKGLRGALCHVPPPKSNAFSHGVACSSSWLKFRGSCYNFEPVLQRLGLEEAREHCRQKGNSSDMLTIRSEEESHFILEQLGSYGLPHQTVWLGILFDTDTDTLTWLDGSPLDYSSWHFRAPDTSVLRPDTCVSLRVSDGVWNLASCTDQLGFVCKTKTVADRGAEVEVQPLNGMHHGAVLLAVLLAIHVFGLLACTGWFVYKKIGFRRLTSLGPAYYRQTSSQSTESDGNVLIGDLELTAGE</sequence>
<feature type="domain" description="C-type lectin" evidence="14">
    <location>
        <begin position="993"/>
        <end position="1120"/>
    </location>
</feature>
<proteinExistence type="predicted"/>
<dbReference type="InterPro" id="IPR016187">
    <property type="entry name" value="CTDL_fold"/>
</dbReference>
<dbReference type="SUPFAM" id="SSF56436">
    <property type="entry name" value="C-type lectin-like"/>
    <property type="match status" value="8"/>
</dbReference>
<dbReference type="GO" id="GO:0006897">
    <property type="term" value="P:endocytosis"/>
    <property type="evidence" value="ECO:0007669"/>
    <property type="project" value="UniProtKB-KW"/>
</dbReference>
<comment type="subcellular location">
    <subcellularLocation>
        <location evidence="1">Membrane</location>
        <topology evidence="1">Single-pass membrane protein</topology>
    </subcellularLocation>
</comment>
<reference evidence="16" key="1">
    <citation type="submission" date="2020-10" db="EMBL/GenBank/DDBJ databases">
        <title>Chromosome-scale genome assembly of the Allis shad, Alosa alosa.</title>
        <authorList>
            <person name="Margot Z."/>
            <person name="Christophe K."/>
            <person name="Cabau C."/>
            <person name="Louis A."/>
            <person name="Berthelot C."/>
            <person name="Parey E."/>
            <person name="Roest Crollius H."/>
            <person name="Montfort J."/>
            <person name="Robinson-Rechavi M."/>
            <person name="Bucao C."/>
            <person name="Bouchez O."/>
            <person name="Gislard M."/>
            <person name="Lluch J."/>
            <person name="Milhes M."/>
            <person name="Lampietro C."/>
            <person name="Lopez Roques C."/>
            <person name="Donnadieu C."/>
            <person name="Braasch I."/>
            <person name="Desvignes T."/>
            <person name="Postlethwait J."/>
            <person name="Bobe J."/>
            <person name="Guiguen Y."/>
        </authorList>
    </citation>
    <scope>NUCLEOTIDE SEQUENCE</scope>
    <source>
        <strain evidence="16">M-15738</strain>
        <tissue evidence="16">Blood</tissue>
    </source>
</reference>
<dbReference type="Proteomes" id="UP000823561">
    <property type="component" value="Chromosome 23"/>
</dbReference>
<dbReference type="Pfam" id="PF00040">
    <property type="entry name" value="fn2"/>
    <property type="match status" value="1"/>
</dbReference>